<feature type="domain" description="Chromosomal replication initiator DnaA C-terminal" evidence="13">
    <location>
        <begin position="402"/>
        <end position="470"/>
    </location>
</feature>
<protein>
    <recommendedName>
        <fullName evidence="8 9">Chromosomal replication initiator protein DnaA</fullName>
    </recommendedName>
</protein>
<evidence type="ECO:0000259" key="13">
    <source>
        <dbReference type="SMART" id="SM00760"/>
    </source>
</evidence>
<dbReference type="Pfam" id="PF08299">
    <property type="entry name" value="Bac_DnaA_C"/>
    <property type="match status" value="1"/>
</dbReference>
<feature type="domain" description="AAA+ ATPase" evidence="12">
    <location>
        <begin position="190"/>
        <end position="326"/>
    </location>
</feature>
<dbReference type="Pfam" id="PF00308">
    <property type="entry name" value="Bac_DnaA"/>
    <property type="match status" value="1"/>
</dbReference>
<sequence>MISIWGQIQNILEKSLNPGLFKVWISPLAAEVQDDVLRLVAPNEFVAAWVRDRLLDDIVQAATAVLGTAPTVVVDAAPHGAGILSPRAGRADASPSAPGIALGADTADNAQALPAARISPAAQAVAARSASGTGARAAHAAQISQLGLPLDMPAPNRALNWRFSFDSFVVGPNNELAYAASRGICRETLSADTLFLSSGPGLGKTHLMQAVGRALCEVSNRATPRVEYLTAEEFATRLIAALKAREVDRFKARYRDVDVLLLEDVHFLQGKERMQDEVLATVKALKSRGSRVVLSSSFAARDLKNLDTQLVSRFCSGFLAHIDKPGFETRRRILCEKARLHQVMLPDNVTDLLADRIRTDVRQIESCLHNLVLKAKLLNRQISMEMAWEVLGHYAQQEVVMDFEGIVRKVCEGFGISPKQLNSRSRKREYVVARNSVFYLARKHTDLSLKEIGDRFSRRHSTVLKGITSIEREMSRETPLGRQVTNTLSLIERNGRITYP</sequence>
<dbReference type="SMART" id="SM00382">
    <property type="entry name" value="AAA"/>
    <property type="match status" value="1"/>
</dbReference>
<dbReference type="InterPro" id="IPR027417">
    <property type="entry name" value="P-loop_NTPase"/>
</dbReference>
<organism evidence="14 15">
    <name type="scientific">Nitratidesulfovibrio liaohensis</name>
    <dbReference type="NCBI Taxonomy" id="2604158"/>
    <lineage>
        <taxon>Bacteria</taxon>
        <taxon>Pseudomonadati</taxon>
        <taxon>Thermodesulfobacteriota</taxon>
        <taxon>Desulfovibrionia</taxon>
        <taxon>Desulfovibrionales</taxon>
        <taxon>Desulfovibrionaceae</taxon>
        <taxon>Nitratidesulfovibrio</taxon>
    </lineage>
</organism>
<comment type="function">
    <text evidence="8 10">Plays an essential role in the initiation and regulation of chromosomal replication. ATP-DnaA binds to the origin of replication (oriC) to initiate formation of the DNA replication initiation complex once per cell cycle. Binds the DnaA box (a 9 base pair repeat at the origin) and separates the double-stranded (ds)DNA. Forms a right-handed helical filament on oriC DNA; dsDNA binds to the exterior of the filament while single-stranded (ss)DNA is stabiized in the filament's interior. The ATP-DnaA-oriC complex binds and stabilizes one strand of the AT-rich DNA unwinding element (DUE), permitting loading of DNA polymerase. After initiation quickly degrades to an ADP-DnaA complex that is not apt for DNA replication. Binds acidic phospholipids.</text>
</comment>
<comment type="caution">
    <text evidence="8">Lacks conserved residue(s) required for the propagation of feature annotation.</text>
</comment>
<dbReference type="SUPFAM" id="SSF48295">
    <property type="entry name" value="TrpR-like"/>
    <property type="match status" value="1"/>
</dbReference>
<dbReference type="Gene3D" id="1.10.8.60">
    <property type="match status" value="1"/>
</dbReference>
<dbReference type="RefSeq" id="WP_309541520.1">
    <property type="nucleotide sequence ID" value="NZ_CP133659.1"/>
</dbReference>
<evidence type="ECO:0000313" key="14">
    <source>
        <dbReference type="EMBL" id="WMW65526.1"/>
    </source>
</evidence>
<comment type="similarity">
    <text evidence="1 8 11">Belongs to the DnaA family.</text>
</comment>
<keyword evidence="7 8" id="KW-0238">DNA-binding</keyword>
<keyword evidence="2 8" id="KW-0963">Cytoplasm</keyword>
<dbReference type="SUPFAM" id="SSF52540">
    <property type="entry name" value="P-loop containing nucleoside triphosphate hydrolases"/>
    <property type="match status" value="1"/>
</dbReference>
<evidence type="ECO:0000256" key="11">
    <source>
        <dbReference type="RuleBase" id="RU004227"/>
    </source>
</evidence>
<dbReference type="InterPro" id="IPR003593">
    <property type="entry name" value="AAA+_ATPase"/>
</dbReference>
<dbReference type="InterPro" id="IPR013159">
    <property type="entry name" value="DnaA_C"/>
</dbReference>
<dbReference type="PROSITE" id="PS01008">
    <property type="entry name" value="DNAA"/>
    <property type="match status" value="1"/>
</dbReference>
<comment type="domain">
    <text evidence="8">Domain I is involved in oligomerization and binding regulators, domain II is flexibile and of varying length in different bacteria, domain III forms the AAA+ region, while domain IV binds dsDNA.</text>
</comment>
<dbReference type="Gene3D" id="1.10.1750.10">
    <property type="match status" value="1"/>
</dbReference>
<evidence type="ECO:0000256" key="7">
    <source>
        <dbReference type="ARBA" id="ARBA00023125"/>
    </source>
</evidence>
<dbReference type="PRINTS" id="PR00051">
    <property type="entry name" value="DNAA"/>
</dbReference>
<dbReference type="PANTHER" id="PTHR30050">
    <property type="entry name" value="CHROMOSOMAL REPLICATION INITIATOR PROTEIN DNAA"/>
    <property type="match status" value="1"/>
</dbReference>
<comment type="subcellular location">
    <subcellularLocation>
        <location evidence="8">Cytoplasm</location>
    </subcellularLocation>
</comment>
<proteinExistence type="inferred from homology"/>
<dbReference type="Proteomes" id="UP001180616">
    <property type="component" value="Chromosome"/>
</dbReference>
<dbReference type="InterPro" id="IPR010921">
    <property type="entry name" value="Trp_repressor/repl_initiator"/>
</dbReference>
<dbReference type="InterPro" id="IPR038454">
    <property type="entry name" value="DnaA_N_sf"/>
</dbReference>
<dbReference type="SMART" id="SM00760">
    <property type="entry name" value="Bac_DnaA_C"/>
    <property type="match status" value="1"/>
</dbReference>
<dbReference type="Pfam" id="PF11638">
    <property type="entry name" value="DnaA_N"/>
    <property type="match status" value="1"/>
</dbReference>
<evidence type="ECO:0000256" key="9">
    <source>
        <dbReference type="NCBIfam" id="TIGR00362"/>
    </source>
</evidence>
<evidence type="ECO:0000256" key="10">
    <source>
        <dbReference type="RuleBase" id="RU000577"/>
    </source>
</evidence>
<dbReference type="InterPro" id="IPR024633">
    <property type="entry name" value="DnaA_N_dom"/>
</dbReference>
<keyword evidence="5 8" id="KW-0067">ATP-binding</keyword>
<evidence type="ECO:0000256" key="8">
    <source>
        <dbReference type="HAMAP-Rule" id="MF_00377"/>
    </source>
</evidence>
<evidence type="ECO:0000256" key="4">
    <source>
        <dbReference type="ARBA" id="ARBA00022741"/>
    </source>
</evidence>
<dbReference type="HAMAP" id="MF_00377">
    <property type="entry name" value="DnaA_bact"/>
    <property type="match status" value="1"/>
</dbReference>
<dbReference type="CDD" id="cd00009">
    <property type="entry name" value="AAA"/>
    <property type="match status" value="1"/>
</dbReference>
<dbReference type="Gene3D" id="3.40.50.300">
    <property type="entry name" value="P-loop containing nucleotide triphosphate hydrolases"/>
    <property type="match status" value="1"/>
</dbReference>
<evidence type="ECO:0000256" key="1">
    <source>
        <dbReference type="ARBA" id="ARBA00006583"/>
    </source>
</evidence>
<dbReference type="InterPro" id="IPR018312">
    <property type="entry name" value="Chromosome_initiator_DnaA_CS"/>
</dbReference>
<dbReference type="InterPro" id="IPR001957">
    <property type="entry name" value="Chromosome_initiator_DnaA"/>
</dbReference>
<evidence type="ECO:0000259" key="12">
    <source>
        <dbReference type="SMART" id="SM00382"/>
    </source>
</evidence>
<gene>
    <name evidence="8 14" type="primary">dnaA</name>
    <name evidence="14" type="ORF">KPS_003664</name>
</gene>
<evidence type="ECO:0000256" key="6">
    <source>
        <dbReference type="ARBA" id="ARBA00023121"/>
    </source>
</evidence>
<reference evidence="14" key="1">
    <citation type="submission" date="2023-09" db="EMBL/GenBank/DDBJ databases">
        <authorList>
            <consortium name="CW5 consortium"/>
            <person name="Lu C.-W."/>
        </authorList>
    </citation>
    <scope>NUCLEOTIDE SEQUENCE</scope>
    <source>
        <strain evidence="14">KPS</strain>
    </source>
</reference>
<dbReference type="InterPro" id="IPR020591">
    <property type="entry name" value="Chromosome_initiator_DnaA-like"/>
</dbReference>
<keyword evidence="3 8" id="KW-0235">DNA replication</keyword>
<dbReference type="CDD" id="cd06571">
    <property type="entry name" value="Bac_DnaA_C"/>
    <property type="match status" value="1"/>
</dbReference>
<dbReference type="PANTHER" id="PTHR30050:SF5">
    <property type="entry name" value="DNAA REGULATORY INACTIVATOR HDA"/>
    <property type="match status" value="1"/>
</dbReference>
<feature type="binding site" evidence="8">
    <location>
        <position position="203"/>
    </location>
    <ligand>
        <name>ATP</name>
        <dbReference type="ChEBI" id="CHEBI:30616"/>
    </ligand>
</feature>
<evidence type="ECO:0000256" key="2">
    <source>
        <dbReference type="ARBA" id="ARBA00022490"/>
    </source>
</evidence>
<evidence type="ECO:0000256" key="3">
    <source>
        <dbReference type="ARBA" id="ARBA00022705"/>
    </source>
</evidence>
<dbReference type="Gene3D" id="3.30.300.180">
    <property type="match status" value="1"/>
</dbReference>
<name>A0ABY9R196_9BACT</name>
<keyword evidence="4 8" id="KW-0547">Nucleotide-binding</keyword>
<comment type="subunit">
    <text evidence="8">Oligomerizes as a right-handed, spiral filament on DNA at oriC.</text>
</comment>
<dbReference type="EMBL" id="CP133659">
    <property type="protein sequence ID" value="WMW65526.1"/>
    <property type="molecule type" value="Genomic_DNA"/>
</dbReference>
<evidence type="ECO:0000313" key="15">
    <source>
        <dbReference type="Proteomes" id="UP001180616"/>
    </source>
</evidence>
<feature type="region of interest" description="Domain IV, binds dsDNA" evidence="8">
    <location>
        <begin position="376"/>
        <end position="500"/>
    </location>
</feature>
<accession>A0ABY9R196</accession>
<keyword evidence="15" id="KW-1185">Reference proteome</keyword>
<feature type="binding site" evidence="8">
    <location>
        <position position="204"/>
    </location>
    <ligand>
        <name>ATP</name>
        <dbReference type="ChEBI" id="CHEBI:30616"/>
    </ligand>
</feature>
<dbReference type="InterPro" id="IPR013317">
    <property type="entry name" value="DnaA_dom"/>
</dbReference>
<feature type="binding site" evidence="8">
    <location>
        <position position="201"/>
    </location>
    <ligand>
        <name>ATP</name>
        <dbReference type="ChEBI" id="CHEBI:30616"/>
    </ligand>
</feature>
<feature type="region of interest" description="Domain I, interacts with DnaA modulators" evidence="8">
    <location>
        <begin position="1"/>
        <end position="104"/>
    </location>
</feature>
<keyword evidence="6 8" id="KW-0446">Lipid-binding</keyword>
<feature type="binding site" evidence="8">
    <location>
        <position position="205"/>
    </location>
    <ligand>
        <name>ATP</name>
        <dbReference type="ChEBI" id="CHEBI:30616"/>
    </ligand>
</feature>
<evidence type="ECO:0000256" key="5">
    <source>
        <dbReference type="ARBA" id="ARBA00022840"/>
    </source>
</evidence>
<dbReference type="NCBIfam" id="TIGR00362">
    <property type="entry name" value="DnaA"/>
    <property type="match status" value="1"/>
</dbReference>